<proteinExistence type="predicted"/>
<protein>
    <submittedName>
        <fullName evidence="1">Uncharacterized protein</fullName>
    </submittedName>
</protein>
<reference evidence="1" key="1">
    <citation type="journal article" date="2021" name="Proc. Natl. Acad. Sci. U.S.A.">
        <title>A Catalog of Tens of Thousands of Viruses from Human Metagenomes Reveals Hidden Associations with Chronic Diseases.</title>
        <authorList>
            <person name="Tisza M.J."/>
            <person name="Buck C.B."/>
        </authorList>
    </citation>
    <scope>NUCLEOTIDE SEQUENCE</scope>
    <source>
        <strain evidence="1">Ct8ME27</strain>
    </source>
</reference>
<dbReference type="EMBL" id="BK015080">
    <property type="protein sequence ID" value="DAD90225.1"/>
    <property type="molecule type" value="Genomic_DNA"/>
</dbReference>
<organism evidence="1">
    <name type="scientific">Myoviridae sp. ct8ME27</name>
    <dbReference type="NCBI Taxonomy" id="2826622"/>
    <lineage>
        <taxon>Viruses</taxon>
        <taxon>Duplodnaviria</taxon>
        <taxon>Heunggongvirae</taxon>
        <taxon>Uroviricota</taxon>
        <taxon>Caudoviricetes</taxon>
    </lineage>
</organism>
<evidence type="ECO:0000313" key="1">
    <source>
        <dbReference type="EMBL" id="DAD90225.1"/>
    </source>
</evidence>
<name>A0A8S5N6B0_9CAUD</name>
<sequence>MANSDYPKQFHTVCKAKTLALIKGIQGYYGKNKQESFEKMIEELAKMYNVKTNQQ</sequence>
<accession>A0A8S5N6B0</accession>